<dbReference type="AlphaFoldDB" id="A0AAV0MCB0"/>
<accession>A0AAV0MCB0</accession>
<comment type="caution">
    <text evidence="3">The sequence shown here is derived from an EMBL/GenBank/DDBJ whole genome shotgun (WGS) entry which is preliminary data.</text>
</comment>
<feature type="compositionally biased region" description="Basic and acidic residues" evidence="1">
    <location>
        <begin position="66"/>
        <end position="76"/>
    </location>
</feature>
<reference evidence="3" key="1">
    <citation type="submission" date="2022-08" db="EMBL/GenBank/DDBJ databases">
        <authorList>
            <person name="Gutierrez-Valencia J."/>
        </authorList>
    </citation>
    <scope>NUCLEOTIDE SEQUENCE</scope>
</reference>
<feature type="transmembrane region" description="Helical" evidence="2">
    <location>
        <begin position="41"/>
        <end position="59"/>
    </location>
</feature>
<keyword evidence="2" id="KW-1133">Transmembrane helix</keyword>
<keyword evidence="4" id="KW-1185">Reference proteome</keyword>
<organism evidence="3 4">
    <name type="scientific">Linum tenue</name>
    <dbReference type="NCBI Taxonomy" id="586396"/>
    <lineage>
        <taxon>Eukaryota</taxon>
        <taxon>Viridiplantae</taxon>
        <taxon>Streptophyta</taxon>
        <taxon>Embryophyta</taxon>
        <taxon>Tracheophyta</taxon>
        <taxon>Spermatophyta</taxon>
        <taxon>Magnoliopsida</taxon>
        <taxon>eudicotyledons</taxon>
        <taxon>Gunneridae</taxon>
        <taxon>Pentapetalae</taxon>
        <taxon>rosids</taxon>
        <taxon>fabids</taxon>
        <taxon>Malpighiales</taxon>
        <taxon>Linaceae</taxon>
        <taxon>Linum</taxon>
    </lineage>
</organism>
<feature type="region of interest" description="Disordered" evidence="1">
    <location>
        <begin position="58"/>
        <end position="88"/>
    </location>
</feature>
<evidence type="ECO:0008006" key="5">
    <source>
        <dbReference type="Google" id="ProtNLM"/>
    </source>
</evidence>
<protein>
    <recommendedName>
        <fullName evidence="5">Transmembrane protein</fullName>
    </recommendedName>
</protein>
<evidence type="ECO:0000256" key="1">
    <source>
        <dbReference type="SAM" id="MobiDB-lite"/>
    </source>
</evidence>
<dbReference type="Proteomes" id="UP001154282">
    <property type="component" value="Unassembled WGS sequence"/>
</dbReference>
<dbReference type="EMBL" id="CAMGYJ010000007">
    <property type="protein sequence ID" value="CAI0444398.1"/>
    <property type="molecule type" value="Genomic_DNA"/>
</dbReference>
<keyword evidence="2" id="KW-0472">Membrane</keyword>
<evidence type="ECO:0000313" key="3">
    <source>
        <dbReference type="EMBL" id="CAI0444398.1"/>
    </source>
</evidence>
<proteinExistence type="predicted"/>
<sequence>MSSSGRGTMPDIGRRSNADVGRRSNAGVGPRRLVQTAASTFSLPFLLLLSVCVGLGLGNKEDYDDGERRADAKIGHDDDDSTKGKGRR</sequence>
<feature type="compositionally biased region" description="Basic and acidic residues" evidence="1">
    <location>
        <begin position="12"/>
        <end position="22"/>
    </location>
</feature>
<evidence type="ECO:0000256" key="2">
    <source>
        <dbReference type="SAM" id="Phobius"/>
    </source>
</evidence>
<gene>
    <name evidence="3" type="ORF">LITE_LOCUS28094</name>
</gene>
<keyword evidence="2" id="KW-0812">Transmembrane</keyword>
<evidence type="ECO:0000313" key="4">
    <source>
        <dbReference type="Proteomes" id="UP001154282"/>
    </source>
</evidence>
<name>A0AAV0MCB0_9ROSI</name>
<feature type="region of interest" description="Disordered" evidence="1">
    <location>
        <begin position="1"/>
        <end position="31"/>
    </location>
</feature>